<dbReference type="Gene3D" id="1.10.10.60">
    <property type="entry name" value="Homeodomain-like"/>
    <property type="match status" value="1"/>
</dbReference>
<protein>
    <submittedName>
        <fullName evidence="5">Helix-turn-helix transcriptional regulator</fullName>
    </submittedName>
</protein>
<evidence type="ECO:0000256" key="1">
    <source>
        <dbReference type="ARBA" id="ARBA00023015"/>
    </source>
</evidence>
<keyword evidence="3" id="KW-0804">Transcription</keyword>
<dbReference type="OrthoDB" id="4480133at2"/>
<dbReference type="RefSeq" id="WP_136404120.1">
    <property type="nucleotide sequence ID" value="NZ_SSNZ01000009.1"/>
</dbReference>
<name>A0A4S3ZRI7_9FLAO</name>
<dbReference type="InterPro" id="IPR018060">
    <property type="entry name" value="HTH_AraC"/>
</dbReference>
<evidence type="ECO:0000256" key="2">
    <source>
        <dbReference type="ARBA" id="ARBA00023125"/>
    </source>
</evidence>
<sequence>MEHYILPDQFLENPSAYDGVYFYDYQTQLECEKSRIVLKDNAFSFLLEGTKQVYNETQAAQIGSQEFIFMRSGNYLMSEKTRNQDQYRSQLIFFDNRFLAEFAIKYPQFHQTKRKQSGLITGTIDTYIGHYLQSVQYLNPQDPLTKKVKLEEILLYLIQNKGLQLPDLFENQQKGQQLKIQQVVHSNLDNNLQVAELAFLCNMSVSTFKRHFEAIYNTSPIKWIQEKRLETAAQKLLQPNLRVNDLYLESGYQSLSSFIQAFRQKFGQTPKQFQNRHLDV</sequence>
<dbReference type="Pfam" id="PF12833">
    <property type="entry name" value="HTH_18"/>
    <property type="match status" value="1"/>
</dbReference>
<dbReference type="InterPro" id="IPR009057">
    <property type="entry name" value="Homeodomain-like_sf"/>
</dbReference>
<dbReference type="SMART" id="SM00342">
    <property type="entry name" value="HTH_ARAC"/>
    <property type="match status" value="1"/>
</dbReference>
<proteinExistence type="predicted"/>
<dbReference type="PANTHER" id="PTHR43280">
    <property type="entry name" value="ARAC-FAMILY TRANSCRIPTIONAL REGULATOR"/>
    <property type="match status" value="1"/>
</dbReference>
<dbReference type="SUPFAM" id="SSF46689">
    <property type="entry name" value="Homeodomain-like"/>
    <property type="match status" value="2"/>
</dbReference>
<organism evidence="5 6">
    <name type="scientific">Flavobacterium supellecticarium</name>
    <dbReference type="NCBI Taxonomy" id="2565924"/>
    <lineage>
        <taxon>Bacteria</taxon>
        <taxon>Pseudomonadati</taxon>
        <taxon>Bacteroidota</taxon>
        <taxon>Flavobacteriia</taxon>
        <taxon>Flavobacteriales</taxon>
        <taxon>Flavobacteriaceae</taxon>
        <taxon>Flavobacterium</taxon>
    </lineage>
</organism>
<evidence type="ECO:0000259" key="4">
    <source>
        <dbReference type="PROSITE" id="PS01124"/>
    </source>
</evidence>
<feature type="domain" description="HTH araC/xylS-type" evidence="4">
    <location>
        <begin position="178"/>
        <end position="276"/>
    </location>
</feature>
<dbReference type="PROSITE" id="PS01124">
    <property type="entry name" value="HTH_ARAC_FAMILY_2"/>
    <property type="match status" value="1"/>
</dbReference>
<gene>
    <name evidence="5" type="ORF">E6C50_15365</name>
</gene>
<dbReference type="InterPro" id="IPR020449">
    <property type="entry name" value="Tscrpt_reg_AraC-type_HTH"/>
</dbReference>
<keyword evidence="2" id="KW-0238">DNA-binding</keyword>
<dbReference type="PRINTS" id="PR00032">
    <property type="entry name" value="HTHARAC"/>
</dbReference>
<comment type="caution">
    <text evidence="5">The sequence shown here is derived from an EMBL/GenBank/DDBJ whole genome shotgun (WGS) entry which is preliminary data.</text>
</comment>
<keyword evidence="6" id="KW-1185">Reference proteome</keyword>
<dbReference type="Proteomes" id="UP000307507">
    <property type="component" value="Unassembled WGS sequence"/>
</dbReference>
<dbReference type="GO" id="GO:0003700">
    <property type="term" value="F:DNA-binding transcription factor activity"/>
    <property type="evidence" value="ECO:0007669"/>
    <property type="project" value="InterPro"/>
</dbReference>
<dbReference type="GO" id="GO:0043565">
    <property type="term" value="F:sequence-specific DNA binding"/>
    <property type="evidence" value="ECO:0007669"/>
    <property type="project" value="InterPro"/>
</dbReference>
<dbReference type="AlphaFoldDB" id="A0A4S3ZRI7"/>
<evidence type="ECO:0000313" key="6">
    <source>
        <dbReference type="Proteomes" id="UP000307507"/>
    </source>
</evidence>
<dbReference type="PANTHER" id="PTHR43280:SF2">
    <property type="entry name" value="HTH-TYPE TRANSCRIPTIONAL REGULATOR EXSA"/>
    <property type="match status" value="1"/>
</dbReference>
<evidence type="ECO:0000256" key="3">
    <source>
        <dbReference type="ARBA" id="ARBA00023163"/>
    </source>
</evidence>
<dbReference type="EMBL" id="SSNZ01000009">
    <property type="protein sequence ID" value="THF48219.1"/>
    <property type="molecule type" value="Genomic_DNA"/>
</dbReference>
<evidence type="ECO:0000313" key="5">
    <source>
        <dbReference type="EMBL" id="THF48219.1"/>
    </source>
</evidence>
<reference evidence="5 6" key="1">
    <citation type="submission" date="2019-04" db="EMBL/GenBank/DDBJ databases">
        <title>Flavobacterium sp. nov. isolated from construction timber.</title>
        <authorList>
            <person name="Lin S.-Y."/>
            <person name="Chang C.-T."/>
            <person name="Young C.-C."/>
        </authorList>
    </citation>
    <scope>NUCLEOTIDE SEQUENCE [LARGE SCALE GENOMIC DNA]</scope>
    <source>
        <strain evidence="5 6">CC-CTC003</strain>
    </source>
</reference>
<dbReference type="InterPro" id="IPR054015">
    <property type="entry name" value="ExsA-like_N"/>
</dbReference>
<keyword evidence="1" id="KW-0805">Transcription regulation</keyword>
<dbReference type="Pfam" id="PF22200">
    <property type="entry name" value="ExsA_N"/>
    <property type="match status" value="1"/>
</dbReference>
<accession>A0A4S3ZRI7</accession>